<reference evidence="1 2" key="1">
    <citation type="submission" date="2019-03" db="EMBL/GenBank/DDBJ databases">
        <title>An improved genome assembly of the fluke Schistosoma japonicum.</title>
        <authorList>
            <person name="Hu W."/>
            <person name="Luo F."/>
            <person name="Yin M."/>
            <person name="Mo X."/>
            <person name="Sun C."/>
            <person name="Wu Q."/>
            <person name="Zhu B."/>
            <person name="Xiang M."/>
            <person name="Wang J."/>
            <person name="Wang Y."/>
            <person name="Zhang T."/>
            <person name="Xu B."/>
            <person name="Zheng H."/>
            <person name="Feng Z."/>
        </authorList>
    </citation>
    <scope>NUCLEOTIDE SEQUENCE [LARGE SCALE GENOMIC DNA]</scope>
    <source>
        <strain evidence="1">HuSjv2</strain>
        <tissue evidence="1">Worms</tissue>
    </source>
</reference>
<proteinExistence type="predicted"/>
<dbReference type="PANTHER" id="PTHR47331">
    <property type="entry name" value="PHD-TYPE DOMAIN-CONTAINING PROTEIN"/>
    <property type="match status" value="1"/>
</dbReference>
<dbReference type="Proteomes" id="UP000311919">
    <property type="component" value="Unassembled WGS sequence"/>
</dbReference>
<feature type="non-terminal residue" evidence="1">
    <location>
        <position position="449"/>
    </location>
</feature>
<comment type="caution">
    <text evidence="1">The sequence shown here is derived from an EMBL/GenBank/DDBJ whole genome shotgun (WGS) entry which is preliminary data.</text>
</comment>
<name>A0A4Z2DW84_SCHJA</name>
<dbReference type="AlphaFoldDB" id="A0A4Z2DW84"/>
<dbReference type="OrthoDB" id="8065733at2759"/>
<dbReference type="EMBL" id="SKCS01000019">
    <property type="protein sequence ID" value="TNN20804.1"/>
    <property type="molecule type" value="Genomic_DNA"/>
</dbReference>
<dbReference type="STRING" id="6182.A0A4Z2DW84"/>
<dbReference type="InterPro" id="IPR008042">
    <property type="entry name" value="Retrotrans_Pao"/>
</dbReference>
<evidence type="ECO:0000313" key="2">
    <source>
        <dbReference type="Proteomes" id="UP000311919"/>
    </source>
</evidence>
<dbReference type="Pfam" id="PF05380">
    <property type="entry name" value="Peptidase_A17"/>
    <property type="match status" value="1"/>
</dbReference>
<accession>A0A4Z2DW84</accession>
<sequence length="449" mass="51537">MEDIRRVVDKNFYVDDYLTSTDSIHDAGALAEQLGSILKKGGFRLNKWKSNCLQVIQSIPLVERADAVKSIDFEKLPIERTLGVNIPERPVTRRSILSSIASLYDPLEWNVKISEDERTRWFEFLNDMQQVENIFFPRCMLAPDMDHSLIELHIFSDASEVGYGLVAYSRCYVAGEEAYCQLISAKARVEPLKVQTIPHLELTAAVLAARIGSRLQVNQWRYVPSKQNVADYVSRGVLFSEDDIKIRSEGPELKKSVGVHLVVDEHGMHQLIIYYLDWKRLLKGLAWLSRYKCYLLMTYCERTDITLRLGLLNVEEIDLACIDLIRFVQSRVFEKEVRMLQSSRSKTEGYVGSTKVMATVLGRFWVLRGGTAVRRIVGNRIHCQRRNARPAQQLMTTLPLVRVGDDEFSFLSVGVDYFGPLTVKQGTSFQKRYRCVFTCLRIRAIHLLI</sequence>
<gene>
    <name evidence="1" type="ORF">EWB00_002908</name>
</gene>
<organism evidence="1 2">
    <name type="scientific">Schistosoma japonicum</name>
    <name type="common">Blood fluke</name>
    <dbReference type="NCBI Taxonomy" id="6182"/>
    <lineage>
        <taxon>Eukaryota</taxon>
        <taxon>Metazoa</taxon>
        <taxon>Spiralia</taxon>
        <taxon>Lophotrochozoa</taxon>
        <taxon>Platyhelminthes</taxon>
        <taxon>Trematoda</taxon>
        <taxon>Digenea</taxon>
        <taxon>Strigeidida</taxon>
        <taxon>Schistosomatoidea</taxon>
        <taxon>Schistosomatidae</taxon>
        <taxon>Schistosoma</taxon>
    </lineage>
</organism>
<protein>
    <submittedName>
        <fullName evidence="1">Gag-Pol polyprotein</fullName>
    </submittedName>
</protein>
<evidence type="ECO:0000313" key="1">
    <source>
        <dbReference type="EMBL" id="TNN20804.1"/>
    </source>
</evidence>
<keyword evidence="2" id="KW-1185">Reference proteome</keyword>